<keyword evidence="6" id="KW-0560">Oxidoreductase</keyword>
<gene>
    <name evidence="12" type="primary">RvY_13703-1</name>
    <name evidence="12" type="synonym">RvY_13703.1</name>
    <name evidence="12" type="ORF">RvY_13703</name>
</gene>
<evidence type="ECO:0000256" key="8">
    <source>
        <dbReference type="ARBA" id="ARBA00047751"/>
    </source>
</evidence>
<reference evidence="12 13" key="1">
    <citation type="journal article" date="2016" name="Nat. Commun.">
        <title>Extremotolerant tardigrade genome and improved radiotolerance of human cultured cells by tardigrade-unique protein.</title>
        <authorList>
            <person name="Hashimoto T."/>
            <person name="Horikawa D.D."/>
            <person name="Saito Y."/>
            <person name="Kuwahara H."/>
            <person name="Kozuka-Hata H."/>
            <person name="Shin-I T."/>
            <person name="Minakuchi Y."/>
            <person name="Ohishi K."/>
            <person name="Motoyama A."/>
            <person name="Aizu T."/>
            <person name="Enomoto A."/>
            <person name="Kondo K."/>
            <person name="Tanaka S."/>
            <person name="Hara Y."/>
            <person name="Koshikawa S."/>
            <person name="Sagara H."/>
            <person name="Miura T."/>
            <person name="Yokobori S."/>
            <person name="Miyagawa K."/>
            <person name="Suzuki Y."/>
            <person name="Kubo T."/>
            <person name="Oyama M."/>
            <person name="Kohara Y."/>
            <person name="Fujiyama A."/>
            <person name="Arakawa K."/>
            <person name="Katayama T."/>
            <person name="Toyoda A."/>
            <person name="Kunieda T."/>
        </authorList>
    </citation>
    <scope>NUCLEOTIDE SEQUENCE [LARGE SCALE GENOMIC DNA]</scope>
    <source>
        <strain evidence="12 13">YOKOZUNA-1</strain>
    </source>
</reference>
<dbReference type="InterPro" id="IPR029041">
    <property type="entry name" value="FAD-linked_oxidoreductase-like"/>
</dbReference>
<evidence type="ECO:0000256" key="5">
    <source>
        <dbReference type="ARBA" id="ARBA00022827"/>
    </source>
</evidence>
<dbReference type="AlphaFoldDB" id="A0A1D1VQM5"/>
<dbReference type="EC" id="1.5.1.53" evidence="7"/>
<proteinExistence type="inferred from homology"/>
<dbReference type="GO" id="GO:0005829">
    <property type="term" value="C:cytosol"/>
    <property type="evidence" value="ECO:0007669"/>
    <property type="project" value="TreeGrafter"/>
</dbReference>
<evidence type="ECO:0000313" key="12">
    <source>
        <dbReference type="EMBL" id="GAV03251.1"/>
    </source>
</evidence>
<evidence type="ECO:0000256" key="7">
    <source>
        <dbReference type="ARBA" id="ARBA00034530"/>
    </source>
</evidence>
<evidence type="ECO:0000256" key="9">
    <source>
        <dbReference type="RuleBase" id="RU004254"/>
    </source>
</evidence>
<dbReference type="GO" id="GO:0009086">
    <property type="term" value="P:methionine biosynthetic process"/>
    <property type="evidence" value="ECO:0007669"/>
    <property type="project" value="TreeGrafter"/>
</dbReference>
<evidence type="ECO:0000256" key="10">
    <source>
        <dbReference type="SAM" id="MobiDB-lite"/>
    </source>
</evidence>
<keyword evidence="5" id="KW-0274">FAD</keyword>
<accession>A0A1D1VQM5</accession>
<comment type="similarity">
    <text evidence="3">Belongs to the methylenetetrahydrofolate reductase family.</text>
</comment>
<dbReference type="UniPathway" id="UPA00193"/>
<organism evidence="12 13">
    <name type="scientific">Ramazzottius varieornatus</name>
    <name type="common">Water bear</name>
    <name type="synonym">Tardigrade</name>
    <dbReference type="NCBI Taxonomy" id="947166"/>
    <lineage>
        <taxon>Eukaryota</taxon>
        <taxon>Metazoa</taxon>
        <taxon>Ecdysozoa</taxon>
        <taxon>Tardigrada</taxon>
        <taxon>Eutardigrada</taxon>
        <taxon>Parachela</taxon>
        <taxon>Hypsibioidea</taxon>
        <taxon>Ramazzottiidae</taxon>
        <taxon>Ramazzottius</taxon>
    </lineage>
</organism>
<dbReference type="InterPro" id="IPR003171">
    <property type="entry name" value="Mehydrof_redctse-like"/>
</dbReference>
<name>A0A1D1VQM5_RAMVA</name>
<keyword evidence="4" id="KW-0285">Flavoprotein</keyword>
<evidence type="ECO:0000256" key="4">
    <source>
        <dbReference type="ARBA" id="ARBA00022630"/>
    </source>
</evidence>
<feature type="region of interest" description="Disordered" evidence="10">
    <location>
        <begin position="1"/>
        <end position="43"/>
    </location>
</feature>
<dbReference type="Gene3D" id="3.20.20.220">
    <property type="match status" value="1"/>
</dbReference>
<sequence length="645" mass="72477">MVISKMDSVDTNGHHSPDAYDGSACHQNGVSKQASLRQSSSNGSSAYVPLIEKINQHIESGTKFFSFEYLPPRTPNSAPNLLARIERMTAGGPLFIDITWHLAGDPMGDKETSSMMVANAAVNYVGVETMLHITCQKYSKEEIRQALHRAKDMGLRNILALRGDIPVNQVSSETPKDGLSNAEEMVKLVREDFGDHFCVCVAGYTQGHPDAVSYEQDLVYLKQKVDAGANFIITQLFFEAQHYIKFVKDCRAIGITVPIIPGIFPIQSYNSLQNVTKLSKLTIPQSIISAITPIKDNDQAIRHLGIGLATAMCKELLDAGAPSLHFYTMNLEVATIEILKRLGMWLQEPKKCLPWKTSANYKRQAEDVRPIFWQNRPNSYIQRTIEWDEFPNGRWGNSASPAFGQLDYNLFYLQGRIPKEQLLNMWGRELTCVQDVFDVFCDYISGREREDGSKVVSLPWSDGELSPETLPLLDQLLRLNKNGILTINSQPSVNGAPSTDKVHGWGNPGGYVYQKAYVEFFISEDRLPTLLSELKDYPKVTFHIINQAGEEFSDGGQDANAVTWGVFPGREIIQPTVVDPESFRYWKDEAFALWQEQWGSLYPAVSPSRKIIDSVRTNFYLVNLVDNEFPKETCLWQLLNGVLKA</sequence>
<dbReference type="Pfam" id="PF21895">
    <property type="entry name" value="MTHFR_C"/>
    <property type="match status" value="1"/>
</dbReference>
<dbReference type="GO" id="GO:0071949">
    <property type="term" value="F:FAD binding"/>
    <property type="evidence" value="ECO:0007669"/>
    <property type="project" value="TreeGrafter"/>
</dbReference>
<evidence type="ECO:0000256" key="3">
    <source>
        <dbReference type="ARBA" id="ARBA00006743"/>
    </source>
</evidence>
<dbReference type="CDD" id="cd00537">
    <property type="entry name" value="MTHFR"/>
    <property type="match status" value="1"/>
</dbReference>
<comment type="cofactor">
    <cofactor evidence="1">
        <name>FAD</name>
        <dbReference type="ChEBI" id="CHEBI:57692"/>
    </cofactor>
</comment>
<feature type="compositionally biased region" description="Polar residues" evidence="10">
    <location>
        <begin position="25"/>
        <end position="43"/>
    </location>
</feature>
<feature type="domain" description="MTHFR SAM-binding regulatory" evidence="11">
    <location>
        <begin position="351"/>
        <end position="643"/>
    </location>
</feature>
<dbReference type="Proteomes" id="UP000186922">
    <property type="component" value="Unassembled WGS sequence"/>
</dbReference>
<dbReference type="GO" id="GO:0106313">
    <property type="term" value="F:methylenetetrahydrofolate reductase (NADPH) activity"/>
    <property type="evidence" value="ECO:0007669"/>
    <property type="project" value="UniProtKB-EC"/>
</dbReference>
<comment type="pathway">
    <text evidence="2 9">One-carbon metabolism; tetrahydrofolate interconversion.</text>
</comment>
<dbReference type="OrthoDB" id="16284at2759"/>
<dbReference type="NCBIfam" id="TIGR00677">
    <property type="entry name" value="fadh2_euk"/>
    <property type="match status" value="1"/>
</dbReference>
<evidence type="ECO:0000256" key="1">
    <source>
        <dbReference type="ARBA" id="ARBA00001974"/>
    </source>
</evidence>
<dbReference type="Pfam" id="PF02219">
    <property type="entry name" value="MTHFR"/>
    <property type="match status" value="1"/>
</dbReference>
<evidence type="ECO:0000256" key="6">
    <source>
        <dbReference type="ARBA" id="ARBA00023002"/>
    </source>
</evidence>
<evidence type="ECO:0000313" key="13">
    <source>
        <dbReference type="Proteomes" id="UP000186922"/>
    </source>
</evidence>
<dbReference type="PANTHER" id="PTHR45754">
    <property type="entry name" value="METHYLENETETRAHYDROFOLATE REDUCTASE"/>
    <property type="match status" value="1"/>
</dbReference>
<dbReference type="InterPro" id="IPR004621">
    <property type="entry name" value="Fadh2_euk"/>
</dbReference>
<dbReference type="STRING" id="947166.A0A1D1VQM5"/>
<comment type="catalytic activity">
    <reaction evidence="8">
        <text>(6S)-5-methyl-5,6,7,8-tetrahydrofolate + NADP(+) = (6R)-5,10-methylene-5,6,7,8-tetrahydrofolate + NADPH + H(+)</text>
        <dbReference type="Rhea" id="RHEA:19817"/>
        <dbReference type="ChEBI" id="CHEBI:15378"/>
        <dbReference type="ChEBI" id="CHEBI:15636"/>
        <dbReference type="ChEBI" id="CHEBI:18608"/>
        <dbReference type="ChEBI" id="CHEBI:57783"/>
        <dbReference type="ChEBI" id="CHEBI:58349"/>
        <dbReference type="EC" id="1.5.1.53"/>
    </reaction>
    <physiologicalReaction direction="right-to-left" evidence="8">
        <dbReference type="Rhea" id="RHEA:19819"/>
    </physiologicalReaction>
</comment>
<dbReference type="InterPro" id="IPR053806">
    <property type="entry name" value="MTHFR_C"/>
</dbReference>
<dbReference type="GO" id="GO:0035999">
    <property type="term" value="P:tetrahydrofolate interconversion"/>
    <property type="evidence" value="ECO:0007669"/>
    <property type="project" value="UniProtKB-UniPathway"/>
</dbReference>
<comment type="caution">
    <text evidence="12">The sequence shown here is derived from an EMBL/GenBank/DDBJ whole genome shotgun (WGS) entry which is preliminary data.</text>
</comment>
<dbReference type="SUPFAM" id="SSF51730">
    <property type="entry name" value="FAD-linked oxidoreductase"/>
    <property type="match status" value="1"/>
</dbReference>
<evidence type="ECO:0000259" key="11">
    <source>
        <dbReference type="Pfam" id="PF21895"/>
    </source>
</evidence>
<keyword evidence="13" id="KW-1185">Reference proteome</keyword>
<dbReference type="PANTHER" id="PTHR45754:SF3">
    <property type="entry name" value="METHYLENETETRAHYDROFOLATE REDUCTASE (NADPH)"/>
    <property type="match status" value="1"/>
</dbReference>
<dbReference type="EMBL" id="BDGG01000009">
    <property type="protein sequence ID" value="GAV03251.1"/>
    <property type="molecule type" value="Genomic_DNA"/>
</dbReference>
<evidence type="ECO:0000256" key="2">
    <source>
        <dbReference type="ARBA" id="ARBA00004777"/>
    </source>
</evidence>
<protein>
    <recommendedName>
        <fullName evidence="7">methylenetetrahydrofolate reductase (NADPH)</fullName>
        <ecNumber evidence="7">1.5.1.53</ecNumber>
    </recommendedName>
</protein>